<feature type="site" description="Important for substrate specificity" evidence="4">
    <location>
        <position position="86"/>
    </location>
</feature>
<dbReference type="NCBIfam" id="TIGR00172">
    <property type="entry name" value="maf"/>
    <property type="match status" value="1"/>
</dbReference>
<dbReference type="GO" id="GO:0036221">
    <property type="term" value="F:UTP diphosphatase activity"/>
    <property type="evidence" value="ECO:0007669"/>
    <property type="project" value="RHEA"/>
</dbReference>
<dbReference type="PANTHER" id="PTHR43213">
    <property type="entry name" value="BIFUNCTIONAL DTTP/UTP PYROPHOSPHATASE/METHYLTRANSFERASE PROTEIN-RELATED"/>
    <property type="match status" value="1"/>
</dbReference>
<accession>A0A1I2RUJ3</accession>
<comment type="function">
    <text evidence="4">Nucleoside triphosphate pyrophosphatase that hydrolyzes dTTP and UTP. May have a dual role in cell division arrest and in preventing the incorporation of modified nucleotides into cellular nucleic acids.</text>
</comment>
<comment type="similarity">
    <text evidence="4">Belongs to the Maf family. YhdE subfamily.</text>
</comment>
<organism evidence="5 6">
    <name type="scientific">Algoriphagus hitonicola</name>
    <dbReference type="NCBI Taxonomy" id="435880"/>
    <lineage>
        <taxon>Bacteria</taxon>
        <taxon>Pseudomonadati</taxon>
        <taxon>Bacteroidota</taxon>
        <taxon>Cytophagia</taxon>
        <taxon>Cytophagales</taxon>
        <taxon>Cyclobacteriaceae</taxon>
        <taxon>Algoriphagus</taxon>
    </lineage>
</organism>
<proteinExistence type="inferred from homology"/>
<dbReference type="EC" id="3.6.1.9" evidence="4"/>
<feature type="active site" description="Proton acceptor" evidence="4">
    <location>
        <position position="85"/>
    </location>
</feature>
<dbReference type="Proteomes" id="UP000199642">
    <property type="component" value="Unassembled WGS sequence"/>
</dbReference>
<reference evidence="6" key="1">
    <citation type="submission" date="2016-10" db="EMBL/GenBank/DDBJ databases">
        <authorList>
            <person name="Varghese N."/>
            <person name="Submissions S."/>
        </authorList>
    </citation>
    <scope>NUCLEOTIDE SEQUENCE [LARGE SCALE GENOMIC DNA]</scope>
    <source>
        <strain evidence="6">DSM 19315</strain>
    </source>
</reference>
<evidence type="ECO:0000256" key="3">
    <source>
        <dbReference type="ARBA" id="ARBA00023080"/>
    </source>
</evidence>
<dbReference type="GO" id="GO:0036218">
    <property type="term" value="F:dTTP diphosphatase activity"/>
    <property type="evidence" value="ECO:0007669"/>
    <property type="project" value="RHEA"/>
</dbReference>
<keyword evidence="6" id="KW-1185">Reference proteome</keyword>
<dbReference type="RefSeq" id="WP_245752966.1">
    <property type="nucleotide sequence ID" value="NZ_FOPC01000003.1"/>
</dbReference>
<comment type="caution">
    <text evidence="4">Lacks conserved residue(s) required for the propagation of feature annotation.</text>
</comment>
<dbReference type="InterPro" id="IPR003697">
    <property type="entry name" value="Maf-like"/>
</dbReference>
<comment type="catalytic activity">
    <reaction evidence="4">
        <text>UTP + H2O = UMP + diphosphate + H(+)</text>
        <dbReference type="Rhea" id="RHEA:29395"/>
        <dbReference type="ChEBI" id="CHEBI:15377"/>
        <dbReference type="ChEBI" id="CHEBI:15378"/>
        <dbReference type="ChEBI" id="CHEBI:33019"/>
        <dbReference type="ChEBI" id="CHEBI:46398"/>
        <dbReference type="ChEBI" id="CHEBI:57865"/>
        <dbReference type="EC" id="3.6.1.9"/>
    </reaction>
</comment>
<evidence type="ECO:0000313" key="5">
    <source>
        <dbReference type="EMBL" id="SFG41441.1"/>
    </source>
</evidence>
<name>A0A1I2RUJ3_9BACT</name>
<dbReference type="CDD" id="cd00555">
    <property type="entry name" value="Maf"/>
    <property type="match status" value="1"/>
</dbReference>
<keyword evidence="2 4" id="KW-0378">Hydrolase</keyword>
<dbReference type="AlphaFoldDB" id="A0A1I2RUJ3"/>
<dbReference type="HAMAP" id="MF_00528">
    <property type="entry name" value="Maf"/>
    <property type="match status" value="1"/>
</dbReference>
<dbReference type="PIRSF" id="PIRSF006305">
    <property type="entry name" value="Maf"/>
    <property type="match status" value="1"/>
</dbReference>
<feature type="site" description="Important for substrate specificity" evidence="4">
    <location>
        <position position="27"/>
    </location>
</feature>
<sequence>MNLNTNMTPFLEKIKNKKIILASNSPRRRELLRGLEIDFEVKAHPIDETVPADIPADYVAAYLSKLKAESYAEQLAEDEILITSDTVVIQEGHILGKPHSDQEAFDMIKSLSGTTHKVMTAVTIVDKGKRTTLEDETLVTFRFLSEEEIWHYVKNYGPFDKAGGYGIQEWIGFVGVSRIEGSYYTVMGFPVHLIYEELKKW</sequence>
<keyword evidence="4" id="KW-0963">Cytoplasm</keyword>
<evidence type="ECO:0000256" key="1">
    <source>
        <dbReference type="ARBA" id="ARBA00001968"/>
    </source>
</evidence>
<dbReference type="STRING" id="435880.SAMN04487988_103313"/>
<dbReference type="GO" id="GO:0009117">
    <property type="term" value="P:nucleotide metabolic process"/>
    <property type="evidence" value="ECO:0007669"/>
    <property type="project" value="UniProtKB-KW"/>
</dbReference>
<dbReference type="GO" id="GO:0005737">
    <property type="term" value="C:cytoplasm"/>
    <property type="evidence" value="ECO:0007669"/>
    <property type="project" value="UniProtKB-SubCell"/>
</dbReference>
<comment type="cofactor">
    <cofactor evidence="1 4">
        <name>a divalent metal cation</name>
        <dbReference type="ChEBI" id="CHEBI:60240"/>
    </cofactor>
</comment>
<dbReference type="Gene3D" id="3.90.950.10">
    <property type="match status" value="1"/>
</dbReference>
<evidence type="ECO:0000256" key="2">
    <source>
        <dbReference type="ARBA" id="ARBA00022801"/>
    </source>
</evidence>
<protein>
    <recommendedName>
        <fullName evidence="4">dTTP/UTP pyrophosphatase</fullName>
        <shortName evidence="4">dTTPase/UTPase</shortName>
        <ecNumber evidence="4">3.6.1.9</ecNumber>
    </recommendedName>
    <alternativeName>
        <fullName evidence="4">Nucleoside triphosphate pyrophosphatase</fullName>
    </alternativeName>
    <alternativeName>
        <fullName evidence="4">Nucleotide pyrophosphatase</fullName>
        <shortName evidence="4">Nucleotide PPase</shortName>
    </alternativeName>
</protein>
<comment type="catalytic activity">
    <reaction evidence="4">
        <text>dTTP + H2O = dTMP + diphosphate + H(+)</text>
        <dbReference type="Rhea" id="RHEA:28534"/>
        <dbReference type="ChEBI" id="CHEBI:15377"/>
        <dbReference type="ChEBI" id="CHEBI:15378"/>
        <dbReference type="ChEBI" id="CHEBI:33019"/>
        <dbReference type="ChEBI" id="CHEBI:37568"/>
        <dbReference type="ChEBI" id="CHEBI:63528"/>
        <dbReference type="EC" id="3.6.1.9"/>
    </reaction>
</comment>
<dbReference type="PANTHER" id="PTHR43213:SF5">
    <property type="entry name" value="BIFUNCTIONAL DTTP_UTP PYROPHOSPHATASE_METHYLTRANSFERASE PROTEIN-RELATED"/>
    <property type="match status" value="1"/>
</dbReference>
<evidence type="ECO:0000256" key="4">
    <source>
        <dbReference type="HAMAP-Rule" id="MF_00528"/>
    </source>
</evidence>
<feature type="site" description="Important for substrate specificity" evidence="4">
    <location>
        <position position="168"/>
    </location>
</feature>
<dbReference type="EMBL" id="FOPC01000003">
    <property type="protein sequence ID" value="SFG41441.1"/>
    <property type="molecule type" value="Genomic_DNA"/>
</dbReference>
<dbReference type="InterPro" id="IPR029001">
    <property type="entry name" value="ITPase-like_fam"/>
</dbReference>
<dbReference type="SUPFAM" id="SSF52972">
    <property type="entry name" value="ITPase-like"/>
    <property type="match status" value="1"/>
</dbReference>
<comment type="subcellular location">
    <subcellularLocation>
        <location evidence="4">Cytoplasm</location>
    </subcellularLocation>
</comment>
<dbReference type="Pfam" id="PF02545">
    <property type="entry name" value="Maf"/>
    <property type="match status" value="1"/>
</dbReference>
<keyword evidence="3 4" id="KW-0546">Nucleotide metabolism</keyword>
<gene>
    <name evidence="5" type="ORF">SAMN04487988_103313</name>
</gene>
<evidence type="ECO:0000313" key="6">
    <source>
        <dbReference type="Proteomes" id="UP000199642"/>
    </source>
</evidence>